<proteinExistence type="predicted"/>
<name>A0A8B6CG03_MYTGA</name>
<protein>
    <submittedName>
        <fullName evidence="2">Uncharacterized protein</fullName>
    </submittedName>
</protein>
<reference evidence="2" key="1">
    <citation type="submission" date="2018-11" db="EMBL/GenBank/DDBJ databases">
        <authorList>
            <person name="Alioto T."/>
            <person name="Alioto T."/>
        </authorList>
    </citation>
    <scope>NUCLEOTIDE SEQUENCE</scope>
</reference>
<accession>A0A8B6CG03</accession>
<feature type="compositionally biased region" description="Polar residues" evidence="1">
    <location>
        <begin position="28"/>
        <end position="46"/>
    </location>
</feature>
<comment type="caution">
    <text evidence="2">The sequence shown here is derived from an EMBL/GenBank/DDBJ whole genome shotgun (WGS) entry which is preliminary data.</text>
</comment>
<dbReference type="AlphaFoldDB" id="A0A8B6CG03"/>
<gene>
    <name evidence="2" type="ORF">MGAL_10B082075</name>
</gene>
<feature type="compositionally biased region" description="Polar residues" evidence="1">
    <location>
        <begin position="186"/>
        <end position="205"/>
    </location>
</feature>
<evidence type="ECO:0000313" key="2">
    <source>
        <dbReference type="EMBL" id="VDI04038.1"/>
    </source>
</evidence>
<keyword evidence="3" id="KW-1185">Reference proteome</keyword>
<feature type="region of interest" description="Disordered" evidence="1">
    <location>
        <begin position="186"/>
        <end position="228"/>
    </location>
</feature>
<organism evidence="2 3">
    <name type="scientific">Mytilus galloprovincialis</name>
    <name type="common">Mediterranean mussel</name>
    <dbReference type="NCBI Taxonomy" id="29158"/>
    <lineage>
        <taxon>Eukaryota</taxon>
        <taxon>Metazoa</taxon>
        <taxon>Spiralia</taxon>
        <taxon>Lophotrochozoa</taxon>
        <taxon>Mollusca</taxon>
        <taxon>Bivalvia</taxon>
        <taxon>Autobranchia</taxon>
        <taxon>Pteriomorphia</taxon>
        <taxon>Mytilida</taxon>
        <taxon>Mytiloidea</taxon>
        <taxon>Mytilidae</taxon>
        <taxon>Mytilinae</taxon>
        <taxon>Mytilus</taxon>
    </lineage>
</organism>
<feature type="compositionally biased region" description="Polar residues" evidence="1">
    <location>
        <begin position="212"/>
        <end position="228"/>
    </location>
</feature>
<dbReference type="Proteomes" id="UP000596742">
    <property type="component" value="Unassembled WGS sequence"/>
</dbReference>
<sequence length="228" mass="24950">MHSGALLMQGKRGLSFGVNHQSTDESESFATSELPSNFQRTDTQEQSVSIPSSLSNVFNTDDSGILSIVNAENCNKINVNIINNALSNKNSETSMESDSESSDNVMVGSDGDGSIIVHVAFCVKRLRCSGEIHSNVNEERTYRTYDEIGSSLYGVVSYVRPSETHDNQGENLTHQHEANISNEVNMQSTGGNLTELNADFSNDNLPQREVSDAQQMSFSTKDTNLINE</sequence>
<dbReference type="EMBL" id="UYJE01001659">
    <property type="protein sequence ID" value="VDI04038.1"/>
    <property type="molecule type" value="Genomic_DNA"/>
</dbReference>
<feature type="region of interest" description="Disordered" evidence="1">
    <location>
        <begin position="17"/>
        <end position="46"/>
    </location>
</feature>
<evidence type="ECO:0000313" key="3">
    <source>
        <dbReference type="Proteomes" id="UP000596742"/>
    </source>
</evidence>
<evidence type="ECO:0000256" key="1">
    <source>
        <dbReference type="SAM" id="MobiDB-lite"/>
    </source>
</evidence>